<accession>Q1ZWD5</accession>
<reference evidence="2 3" key="1">
    <citation type="journal article" date="2009" name="Proc. Natl. Acad. Sci. U.S.A.">
        <title>The genomic basis of trophic strategy in marine bacteria.</title>
        <authorList>
            <person name="Lauro F.M."/>
            <person name="McDougald D."/>
            <person name="Thomas T."/>
            <person name="Williams T.J."/>
            <person name="Egan S."/>
            <person name="Rice S."/>
            <person name="DeMaere M.Z."/>
            <person name="Ting L."/>
            <person name="Ertan H."/>
            <person name="Johnson J."/>
            <person name="Ferriera S."/>
            <person name="Lapidus A."/>
            <person name="Anderson I."/>
            <person name="Kyrpides N."/>
            <person name="Munk A.C."/>
            <person name="Detter C."/>
            <person name="Han C.S."/>
            <person name="Brown M.V."/>
            <person name="Robb F.T."/>
            <person name="Kjelleberg S."/>
            <person name="Cavicchioli R."/>
        </authorList>
    </citation>
    <scope>NUCLEOTIDE SEQUENCE [LARGE SCALE GENOMIC DNA]</scope>
    <source>
        <strain evidence="2 3">S14</strain>
    </source>
</reference>
<dbReference type="Proteomes" id="UP000001603">
    <property type="component" value="Unassembled WGS sequence"/>
</dbReference>
<dbReference type="Pfam" id="PF00595">
    <property type="entry name" value="PDZ"/>
    <property type="match status" value="1"/>
</dbReference>
<dbReference type="InterPro" id="IPR001478">
    <property type="entry name" value="PDZ"/>
</dbReference>
<dbReference type="SMART" id="SM00228">
    <property type="entry name" value="PDZ"/>
    <property type="match status" value="1"/>
</dbReference>
<gene>
    <name evidence="2" type="ORF">VAS14_10699</name>
</gene>
<sequence length="114" mass="12298">MRRHHQLAIFIATFIPMFSYAGTGHIGLGLDITPSGYMPPKAKEVIVTSVEKGSVAEKAGIHVGDEIKSINSCVIPECSLEEFAQESHILPGSKVKINIVTNTGKRKKIELIGA</sequence>
<evidence type="ECO:0000259" key="1">
    <source>
        <dbReference type="PROSITE" id="PS50106"/>
    </source>
</evidence>
<organism evidence="2 3">
    <name type="scientific">Photobacterium angustum (strain S14 / CCUG 15956)</name>
    <name type="common">Vibrio sp. (strain S14 / CCUG 15956)</name>
    <dbReference type="NCBI Taxonomy" id="314292"/>
    <lineage>
        <taxon>Bacteria</taxon>
        <taxon>Pseudomonadati</taxon>
        <taxon>Pseudomonadota</taxon>
        <taxon>Gammaproteobacteria</taxon>
        <taxon>Vibrionales</taxon>
        <taxon>Vibrionaceae</taxon>
        <taxon>Photobacterium</taxon>
    </lineage>
</organism>
<protein>
    <recommendedName>
        <fullName evidence="1">PDZ domain-containing protein</fullName>
    </recommendedName>
</protein>
<proteinExistence type="predicted"/>
<dbReference type="HOGENOM" id="CLU_2118793_0_0_6"/>
<dbReference type="EMBL" id="AAOJ01000001">
    <property type="protein sequence ID" value="EAS65775.1"/>
    <property type="molecule type" value="Genomic_DNA"/>
</dbReference>
<dbReference type="AlphaFoldDB" id="Q1ZWD5"/>
<dbReference type="PROSITE" id="PS50106">
    <property type="entry name" value="PDZ"/>
    <property type="match status" value="1"/>
</dbReference>
<dbReference type="RefSeq" id="WP_005364672.1">
    <property type="nucleotide sequence ID" value="NZ_CH902599.1"/>
</dbReference>
<dbReference type="InterPro" id="IPR036034">
    <property type="entry name" value="PDZ_sf"/>
</dbReference>
<dbReference type="Gene3D" id="2.30.42.10">
    <property type="match status" value="1"/>
</dbReference>
<dbReference type="SUPFAM" id="SSF50156">
    <property type="entry name" value="PDZ domain-like"/>
    <property type="match status" value="1"/>
</dbReference>
<evidence type="ECO:0000313" key="3">
    <source>
        <dbReference type="Proteomes" id="UP000001603"/>
    </source>
</evidence>
<evidence type="ECO:0000313" key="2">
    <source>
        <dbReference type="EMBL" id="EAS65775.1"/>
    </source>
</evidence>
<name>Q1ZWD5_PHOAS</name>
<feature type="domain" description="PDZ" evidence="1">
    <location>
        <begin position="24"/>
        <end position="72"/>
    </location>
</feature>
<comment type="caution">
    <text evidence="2">The sequence shown here is derived from an EMBL/GenBank/DDBJ whole genome shotgun (WGS) entry which is preliminary data.</text>
</comment>